<dbReference type="GO" id="GO:0051213">
    <property type="term" value="F:dioxygenase activity"/>
    <property type="evidence" value="ECO:0007669"/>
    <property type="project" value="UniProtKB-KW"/>
</dbReference>
<dbReference type="RefSeq" id="WP_119886980.1">
    <property type="nucleotide sequence ID" value="NZ_CP067169.1"/>
</dbReference>
<dbReference type="InterPro" id="IPR044862">
    <property type="entry name" value="Pro_4_hyd_alph_FE2OG_OXY"/>
</dbReference>
<proteinExistence type="predicted"/>
<evidence type="ECO:0000256" key="3">
    <source>
        <dbReference type="ARBA" id="ARBA00022896"/>
    </source>
</evidence>
<dbReference type="PROSITE" id="PS51471">
    <property type="entry name" value="FE2OG_OXY"/>
    <property type="match status" value="1"/>
</dbReference>
<keyword evidence="2" id="KW-0479">Metal-binding</keyword>
<evidence type="ECO:0000256" key="5">
    <source>
        <dbReference type="ARBA" id="ARBA00023002"/>
    </source>
</evidence>
<organism evidence="8 9">
    <name type="scientific">Paracoccus aestuarii</name>
    <dbReference type="NCBI Taxonomy" id="453842"/>
    <lineage>
        <taxon>Bacteria</taxon>
        <taxon>Pseudomonadati</taxon>
        <taxon>Pseudomonadota</taxon>
        <taxon>Alphaproteobacteria</taxon>
        <taxon>Rhodobacterales</taxon>
        <taxon>Paracoccaceae</taxon>
        <taxon>Paracoccus</taxon>
    </lineage>
</organism>
<keyword evidence="5" id="KW-0560">Oxidoreductase</keyword>
<dbReference type="SMART" id="SM00702">
    <property type="entry name" value="P4Hc"/>
    <property type="match status" value="1"/>
</dbReference>
<dbReference type="GO" id="GO:0016705">
    <property type="term" value="F:oxidoreductase activity, acting on paired donors, with incorporation or reduction of molecular oxygen"/>
    <property type="evidence" value="ECO:0007669"/>
    <property type="project" value="InterPro"/>
</dbReference>
<dbReference type="GO" id="GO:0005506">
    <property type="term" value="F:iron ion binding"/>
    <property type="evidence" value="ECO:0007669"/>
    <property type="project" value="InterPro"/>
</dbReference>
<dbReference type="OrthoDB" id="255432at2"/>
<comment type="cofactor">
    <cofactor evidence="1">
        <name>L-ascorbate</name>
        <dbReference type="ChEBI" id="CHEBI:38290"/>
    </cofactor>
</comment>
<feature type="domain" description="Fe2OG dioxygenase" evidence="7">
    <location>
        <begin position="101"/>
        <end position="195"/>
    </location>
</feature>
<dbReference type="Proteomes" id="UP000285530">
    <property type="component" value="Unassembled WGS sequence"/>
</dbReference>
<evidence type="ECO:0000313" key="8">
    <source>
        <dbReference type="EMBL" id="RJL00726.1"/>
    </source>
</evidence>
<evidence type="ECO:0000256" key="4">
    <source>
        <dbReference type="ARBA" id="ARBA00022964"/>
    </source>
</evidence>
<dbReference type="Gene3D" id="2.60.120.620">
    <property type="entry name" value="q2cbj1_9rhob like domain"/>
    <property type="match status" value="1"/>
</dbReference>
<keyword evidence="4" id="KW-0223">Dioxygenase</keyword>
<dbReference type="AlphaFoldDB" id="A0A418ZT02"/>
<evidence type="ECO:0000256" key="6">
    <source>
        <dbReference type="ARBA" id="ARBA00023004"/>
    </source>
</evidence>
<keyword evidence="3" id="KW-0847">Vitamin C</keyword>
<keyword evidence="6" id="KW-0408">Iron</keyword>
<sequence>MIEPVLLRDPLLAPAPVLMIPDAFDDALCSALIADYDVNGGLTSGVMITRNGRTVEHHDPDHKRRRDGLITDPRLLEAIRDRIRRCIAPAIHRAYAFGVTRMERYLVGCYDAAEGGHFRAHRDNTTPGTAHRRFAVSIHLNDDFEGGELSFPEYPATIFRATKGTAVVFSCSLLHQVAPVRRGRRLVFLPFLYDEAAAAIREANQRREAAADPA</sequence>
<protein>
    <recommendedName>
        <fullName evidence="7">Fe2OG dioxygenase domain-containing protein</fullName>
    </recommendedName>
</protein>
<reference evidence="8 9" key="1">
    <citation type="submission" date="2018-09" db="EMBL/GenBank/DDBJ databases">
        <title>Paracoccus onubensis nov. sp. a moderate halophilic bacterium isolated from Gruta de las Maravillas (Aracena, Spain).</title>
        <authorList>
            <person name="Jurado V."/>
            <person name="Gutierrez-Patricio S."/>
            <person name="Gonzalez-Pimentel J.L."/>
            <person name="Laiz L."/>
            <person name="Saiz-Jimenez C."/>
        </authorList>
    </citation>
    <scope>NUCLEOTIDE SEQUENCE [LARGE SCALE GENOMIC DNA]</scope>
    <source>
        <strain evidence="8 9">DSM 19484</strain>
    </source>
</reference>
<gene>
    <name evidence="8" type="ORF">D3P06_13130</name>
</gene>
<evidence type="ECO:0000313" key="9">
    <source>
        <dbReference type="Proteomes" id="UP000285530"/>
    </source>
</evidence>
<dbReference type="EMBL" id="QZEV01000075">
    <property type="protein sequence ID" value="RJL00726.1"/>
    <property type="molecule type" value="Genomic_DNA"/>
</dbReference>
<name>A0A418ZT02_9RHOB</name>
<evidence type="ECO:0000259" key="7">
    <source>
        <dbReference type="PROSITE" id="PS51471"/>
    </source>
</evidence>
<keyword evidence="9" id="KW-1185">Reference proteome</keyword>
<dbReference type="InterPro" id="IPR006620">
    <property type="entry name" value="Pro_4_hyd_alph"/>
</dbReference>
<dbReference type="GO" id="GO:0031418">
    <property type="term" value="F:L-ascorbic acid binding"/>
    <property type="evidence" value="ECO:0007669"/>
    <property type="project" value="UniProtKB-KW"/>
</dbReference>
<dbReference type="Pfam" id="PF13640">
    <property type="entry name" value="2OG-FeII_Oxy_3"/>
    <property type="match status" value="1"/>
</dbReference>
<dbReference type="SUPFAM" id="SSF51197">
    <property type="entry name" value="Clavaminate synthase-like"/>
    <property type="match status" value="1"/>
</dbReference>
<evidence type="ECO:0000256" key="2">
    <source>
        <dbReference type="ARBA" id="ARBA00022723"/>
    </source>
</evidence>
<accession>A0A418ZT02</accession>
<evidence type="ECO:0000256" key="1">
    <source>
        <dbReference type="ARBA" id="ARBA00001961"/>
    </source>
</evidence>
<comment type="caution">
    <text evidence="8">The sequence shown here is derived from an EMBL/GenBank/DDBJ whole genome shotgun (WGS) entry which is preliminary data.</text>
</comment>
<dbReference type="InterPro" id="IPR005123">
    <property type="entry name" value="Oxoglu/Fe-dep_dioxygenase_dom"/>
</dbReference>